<evidence type="ECO:0000313" key="3">
    <source>
        <dbReference type="Proteomes" id="UP000813461"/>
    </source>
</evidence>
<reference evidence="2" key="1">
    <citation type="journal article" date="2021" name="Nat. Commun.">
        <title>Genetic determinants of endophytism in the Arabidopsis root mycobiome.</title>
        <authorList>
            <person name="Mesny F."/>
            <person name="Miyauchi S."/>
            <person name="Thiergart T."/>
            <person name="Pickel B."/>
            <person name="Atanasova L."/>
            <person name="Karlsson M."/>
            <person name="Huettel B."/>
            <person name="Barry K.W."/>
            <person name="Haridas S."/>
            <person name="Chen C."/>
            <person name="Bauer D."/>
            <person name="Andreopoulos W."/>
            <person name="Pangilinan J."/>
            <person name="LaButti K."/>
            <person name="Riley R."/>
            <person name="Lipzen A."/>
            <person name="Clum A."/>
            <person name="Drula E."/>
            <person name="Henrissat B."/>
            <person name="Kohler A."/>
            <person name="Grigoriev I.V."/>
            <person name="Martin F.M."/>
            <person name="Hacquard S."/>
        </authorList>
    </citation>
    <scope>NUCLEOTIDE SEQUENCE</scope>
    <source>
        <strain evidence="2">MPI-SDFR-AT-0120</strain>
    </source>
</reference>
<evidence type="ECO:0000259" key="1">
    <source>
        <dbReference type="Pfam" id="PF06985"/>
    </source>
</evidence>
<dbReference type="InterPro" id="IPR010730">
    <property type="entry name" value="HET"/>
</dbReference>
<comment type="caution">
    <text evidence="2">The sequence shown here is derived from an EMBL/GenBank/DDBJ whole genome shotgun (WGS) entry which is preliminary data.</text>
</comment>
<name>A0A8K0QV54_9PLEO</name>
<evidence type="ECO:0000313" key="2">
    <source>
        <dbReference type="EMBL" id="KAH7073195.1"/>
    </source>
</evidence>
<gene>
    <name evidence="2" type="ORF">FB567DRAFT_597512</name>
</gene>
<keyword evidence="3" id="KW-1185">Reference proteome</keyword>
<dbReference type="AlphaFoldDB" id="A0A8K0QV54"/>
<dbReference type="EMBL" id="JAGMVJ010000022">
    <property type="protein sequence ID" value="KAH7073195.1"/>
    <property type="molecule type" value="Genomic_DNA"/>
</dbReference>
<feature type="domain" description="Heterokaryon incompatibility" evidence="1">
    <location>
        <begin position="138"/>
        <end position="290"/>
    </location>
</feature>
<protein>
    <submittedName>
        <fullName evidence="2">Heterokaryon incompatibility protein-domain-containing protein</fullName>
    </submittedName>
</protein>
<dbReference type="PANTHER" id="PTHR33112:SF9">
    <property type="entry name" value="HETEROKARYON INCOMPATIBILITY DOMAIN-CONTAINING PROTEIN"/>
    <property type="match status" value="1"/>
</dbReference>
<dbReference type="OrthoDB" id="5362512at2759"/>
<sequence>MLLQIIPSSADDEGQQTPIQWLTQSVTLSLQKWGGGMYVIVNAQSPQFYGELSISHYLVDRDAIFASPKIRYNVPYRAVDNLGQIKSWLQGCLSSHNTCRSWCSSIGSRRKLPTRVLELVPWGVKLQCNVGNVADFNYVTLSHIWGNDTSQQLRLVKSRFDEFIRSIPTDELPAIFREAIRITRTIGYKYLWIDSLCIIQDSESDWLNEASNMAAVYNNAVCCIAFLFPPSTGFDRTRADPRGKSPCIMRKATTYGFGLSVHPKSTLMSSAMWVQPEGWPWSSRAWTYQEYLLSPRTIFYGHENLMWECAEGFKDELLDDSSLHFTRPESSFGKALLASLMPTMTVRQPNDLVPQAPPWLKSWWALVKRYKSRSLSQLGDSTIAFSAVAEAFQAITGETYLAGAWKESLPFCLLWKRCADDRQGPFNDEDERERFRVEARLLSSLAPSWSWFALPSCEFGAQYDTDPYDDEETTYAAKTINFQWPGHAPNRLPAAAYHGFSGLKVVLELPTCITSFGEREIIVSGPRAIFCPSLEAQIASSQWASCKVAGHCGGTDTSKYVIIRPQSSFHVDCPSDTIQCPESGLLALITTERSITQVRVDPERDNEFVISEMYRFYGLGLARVEADVTYKRYGFWEASVGFRHRMTQSEYRSLSPKNEDGFPSQQAFRAYLDQRMEQHGTFELLQLPTPFLCVEGVKMETLTLV</sequence>
<dbReference type="PANTHER" id="PTHR33112">
    <property type="entry name" value="DOMAIN PROTEIN, PUTATIVE-RELATED"/>
    <property type="match status" value="1"/>
</dbReference>
<dbReference type="Proteomes" id="UP000813461">
    <property type="component" value="Unassembled WGS sequence"/>
</dbReference>
<organism evidence="2 3">
    <name type="scientific">Paraphoma chrysanthemicola</name>
    <dbReference type="NCBI Taxonomy" id="798071"/>
    <lineage>
        <taxon>Eukaryota</taxon>
        <taxon>Fungi</taxon>
        <taxon>Dikarya</taxon>
        <taxon>Ascomycota</taxon>
        <taxon>Pezizomycotina</taxon>
        <taxon>Dothideomycetes</taxon>
        <taxon>Pleosporomycetidae</taxon>
        <taxon>Pleosporales</taxon>
        <taxon>Pleosporineae</taxon>
        <taxon>Phaeosphaeriaceae</taxon>
        <taxon>Paraphoma</taxon>
    </lineage>
</organism>
<accession>A0A8K0QV54</accession>
<dbReference type="Pfam" id="PF06985">
    <property type="entry name" value="HET"/>
    <property type="match status" value="1"/>
</dbReference>
<proteinExistence type="predicted"/>